<gene>
    <name evidence="2" type="ORF">EDM21_21705</name>
</gene>
<feature type="compositionally biased region" description="Basic and acidic residues" evidence="1">
    <location>
        <begin position="16"/>
        <end position="27"/>
    </location>
</feature>
<feature type="compositionally biased region" description="Polar residues" evidence="1">
    <location>
        <begin position="1"/>
        <end position="10"/>
    </location>
</feature>
<reference evidence="2 3" key="1">
    <citation type="journal article" date="2019" name="Microorganisms">
        <title>Paenibacillus lutrae sp. nov., A Chitinolytic Species Isolated from A River Otter in Castril Natural Park, Granada, Spain.</title>
        <authorList>
            <person name="Rodriguez M."/>
            <person name="Reina J.C."/>
            <person name="Bejar V."/>
            <person name="Llamas I."/>
        </authorList>
    </citation>
    <scope>NUCLEOTIDE SEQUENCE [LARGE SCALE GENOMIC DNA]</scope>
    <source>
        <strain evidence="2 3">N10</strain>
    </source>
</reference>
<dbReference type="Proteomes" id="UP000490800">
    <property type="component" value="Unassembled WGS sequence"/>
</dbReference>
<comment type="caution">
    <text evidence="2">The sequence shown here is derived from an EMBL/GenBank/DDBJ whole genome shotgun (WGS) entry which is preliminary data.</text>
</comment>
<sequence>MLGLNSQFVPQRNPAGRKERSDKLKDIKFPITPELRRQLRRHSEDAKNQTVANTKILIEALQLMQHSPERFPVLDYQDTGIYMHAKPPLHYHEQIRQLVIDHDERSIRSMTHRLIMNYLNGGTGK</sequence>
<accession>A0A7X3FLR5</accession>
<evidence type="ECO:0000256" key="1">
    <source>
        <dbReference type="SAM" id="MobiDB-lite"/>
    </source>
</evidence>
<evidence type="ECO:0000313" key="2">
    <source>
        <dbReference type="EMBL" id="MVP02099.1"/>
    </source>
</evidence>
<proteinExistence type="predicted"/>
<dbReference type="AlphaFoldDB" id="A0A7X3FLR5"/>
<evidence type="ECO:0000313" key="3">
    <source>
        <dbReference type="Proteomes" id="UP000490800"/>
    </source>
</evidence>
<dbReference type="EMBL" id="RHLK01000018">
    <property type="protein sequence ID" value="MVP02099.1"/>
    <property type="molecule type" value="Genomic_DNA"/>
</dbReference>
<feature type="region of interest" description="Disordered" evidence="1">
    <location>
        <begin position="1"/>
        <end position="27"/>
    </location>
</feature>
<name>A0A7X3FLR5_9BACL</name>
<dbReference type="RefSeq" id="WP_157338527.1">
    <property type="nucleotide sequence ID" value="NZ_RHLK01000018.1"/>
</dbReference>
<protein>
    <submittedName>
        <fullName evidence="2">Uncharacterized protein</fullName>
    </submittedName>
</protein>
<dbReference type="OrthoDB" id="2626990at2"/>
<organism evidence="2 3">
    <name type="scientific">Paenibacillus lutrae</name>
    <dbReference type="NCBI Taxonomy" id="2078573"/>
    <lineage>
        <taxon>Bacteria</taxon>
        <taxon>Bacillati</taxon>
        <taxon>Bacillota</taxon>
        <taxon>Bacilli</taxon>
        <taxon>Bacillales</taxon>
        <taxon>Paenibacillaceae</taxon>
        <taxon>Paenibacillus</taxon>
    </lineage>
</organism>
<keyword evidence="3" id="KW-1185">Reference proteome</keyword>